<name>A0A401IN36_APHSA</name>
<feature type="domain" description="DUF6883" evidence="1">
    <location>
        <begin position="2"/>
        <end position="109"/>
    </location>
</feature>
<comment type="caution">
    <text evidence="2">The sequence shown here is derived from an EMBL/GenBank/DDBJ whole genome shotgun (WGS) entry which is preliminary data.</text>
</comment>
<reference evidence="3" key="1">
    <citation type="submission" date="2017-05" db="EMBL/GenBank/DDBJ databases">
        <title>Physiological properties and genetic analysis related to exopolysaccharide production of fresh-water unicellular cyanobacterium Aphanothece sacrum, Suizenji Nori, that has been cultured as a food source in Japan.</title>
        <authorList>
            <person name="Kanesaki Y."/>
            <person name="Yoshikawa S."/>
            <person name="Ohki K."/>
        </authorList>
    </citation>
    <scope>NUCLEOTIDE SEQUENCE [LARGE SCALE GENOMIC DNA]</scope>
    <source>
        <strain evidence="3">FPU1</strain>
    </source>
</reference>
<dbReference type="AlphaFoldDB" id="A0A401IN36"/>
<accession>A0A401IN36</accession>
<proteinExistence type="predicted"/>
<evidence type="ECO:0000259" key="1">
    <source>
        <dbReference type="Pfam" id="PF21814"/>
    </source>
</evidence>
<dbReference type="Pfam" id="PF21814">
    <property type="entry name" value="DUF6883"/>
    <property type="match status" value="1"/>
</dbReference>
<evidence type="ECO:0000313" key="3">
    <source>
        <dbReference type="Proteomes" id="UP000287247"/>
    </source>
</evidence>
<dbReference type="EMBL" id="BDQK01000017">
    <property type="protein sequence ID" value="GBF82659.1"/>
    <property type="molecule type" value="Genomic_DNA"/>
</dbReference>
<sequence length="110" mass="12602">MKLPNSDNAIIDDNKLLGYSLNPNHPDGQHKARVFKSALNLDSNNVQILKNALLEVVKTYDAIPDKTNQYGQKYVIDFPLTHQNKVAIIHSVWIIRKDEKFPRLVTCYVL</sequence>
<keyword evidence="3" id="KW-1185">Reference proteome</keyword>
<evidence type="ECO:0000313" key="2">
    <source>
        <dbReference type="EMBL" id="GBF82659.1"/>
    </source>
</evidence>
<gene>
    <name evidence="2" type="ORF">AsFPU1_4091</name>
</gene>
<protein>
    <recommendedName>
        <fullName evidence="1">DUF6883 domain-containing protein</fullName>
    </recommendedName>
</protein>
<dbReference type="InterPro" id="IPR049250">
    <property type="entry name" value="DUF6883"/>
</dbReference>
<dbReference type="Proteomes" id="UP000287247">
    <property type="component" value="Unassembled WGS sequence"/>
</dbReference>
<organism evidence="2 3">
    <name type="scientific">Aphanothece sacrum FPU1</name>
    <dbReference type="NCBI Taxonomy" id="1920663"/>
    <lineage>
        <taxon>Bacteria</taxon>
        <taxon>Bacillati</taxon>
        <taxon>Cyanobacteriota</taxon>
        <taxon>Cyanophyceae</taxon>
        <taxon>Oscillatoriophycideae</taxon>
        <taxon>Chroococcales</taxon>
        <taxon>Aphanothecaceae</taxon>
        <taxon>Aphanothece</taxon>
    </lineage>
</organism>
<dbReference type="OrthoDB" id="5801353at2"/>
<dbReference type="RefSeq" id="WP_124973409.1">
    <property type="nucleotide sequence ID" value="NZ_BDQK01000017.1"/>
</dbReference>